<evidence type="ECO:0000256" key="2">
    <source>
        <dbReference type="SAM" id="MobiDB-lite"/>
    </source>
</evidence>
<organism evidence="3 4">
    <name type="scientific">Mytilus edulis</name>
    <name type="common">Blue mussel</name>
    <dbReference type="NCBI Taxonomy" id="6550"/>
    <lineage>
        <taxon>Eukaryota</taxon>
        <taxon>Metazoa</taxon>
        <taxon>Spiralia</taxon>
        <taxon>Lophotrochozoa</taxon>
        <taxon>Mollusca</taxon>
        <taxon>Bivalvia</taxon>
        <taxon>Autobranchia</taxon>
        <taxon>Pteriomorphia</taxon>
        <taxon>Mytilida</taxon>
        <taxon>Mytiloidea</taxon>
        <taxon>Mytilidae</taxon>
        <taxon>Mytilinae</taxon>
        <taxon>Mytilus</taxon>
    </lineage>
</organism>
<accession>A0A8S3VA63</accession>
<feature type="region of interest" description="Disordered" evidence="2">
    <location>
        <begin position="176"/>
        <end position="196"/>
    </location>
</feature>
<dbReference type="Proteomes" id="UP000683360">
    <property type="component" value="Unassembled WGS sequence"/>
</dbReference>
<dbReference type="EMBL" id="CAJPWZ010003073">
    <property type="protein sequence ID" value="CAG2251061.1"/>
    <property type="molecule type" value="Genomic_DNA"/>
</dbReference>
<keyword evidence="3" id="KW-0808">Transferase</keyword>
<keyword evidence="1" id="KW-1015">Disulfide bond</keyword>
<evidence type="ECO:0000313" key="3">
    <source>
        <dbReference type="EMBL" id="CAG2251061.1"/>
    </source>
</evidence>
<name>A0A8S3VA63_MYTED</name>
<sequence length="309" mass="35098">MKSRRGVSLIVRYMRTATRQGLIRARMYGANQAEGEYMRTATRQGLIRARMYGANQEEGEVSLIVRYIRTATRQGLIRAGCMGLIRQRRYMEDCNKTRTNQARMYGANQEEGRYMRTAQQDKGLIRTGCMGANCKQKEVSLIVRYMSCNKTRANQGRMYGANQSEGEIHEDCHKTRTNQGKDARANPGRRGSKSNCLDTWRTATRQGLIRARMYGANQEEGEVSLIVRYMRTATRQGLIRARMYGANQEEGKQGCMANQEEGEVSLIVRYMRTATRQGLIRARMYGANPGKKGKAIVIRTATKKEDVQG</sequence>
<dbReference type="EC" id="2.4.1.41" evidence="3"/>
<reference evidence="3" key="1">
    <citation type="submission" date="2021-03" db="EMBL/GenBank/DDBJ databases">
        <authorList>
            <person name="Bekaert M."/>
        </authorList>
    </citation>
    <scope>NUCLEOTIDE SEQUENCE</scope>
</reference>
<protein>
    <submittedName>
        <fullName evidence="3">GALNT</fullName>
        <ecNumber evidence="3">2.4.1.41</ecNumber>
    </submittedName>
</protein>
<evidence type="ECO:0000256" key="1">
    <source>
        <dbReference type="ARBA" id="ARBA00023157"/>
    </source>
</evidence>
<dbReference type="GO" id="GO:0004653">
    <property type="term" value="F:polypeptide N-acetylgalactosaminyltransferase activity"/>
    <property type="evidence" value="ECO:0007669"/>
    <property type="project" value="UniProtKB-EC"/>
</dbReference>
<dbReference type="PANTHER" id="PTHR11675:SF126">
    <property type="entry name" value="RICIN B LECTIN DOMAIN-CONTAINING PROTEIN"/>
    <property type="match status" value="1"/>
</dbReference>
<dbReference type="GO" id="GO:0005794">
    <property type="term" value="C:Golgi apparatus"/>
    <property type="evidence" value="ECO:0007669"/>
    <property type="project" value="TreeGrafter"/>
</dbReference>
<dbReference type="PANTHER" id="PTHR11675">
    <property type="entry name" value="N-ACETYLGALACTOSAMINYLTRANSFERASE"/>
    <property type="match status" value="1"/>
</dbReference>
<comment type="caution">
    <text evidence="3">The sequence shown here is derived from an EMBL/GenBank/DDBJ whole genome shotgun (WGS) entry which is preliminary data.</text>
</comment>
<keyword evidence="4" id="KW-1185">Reference proteome</keyword>
<gene>
    <name evidence="3" type="ORF">MEDL_62666</name>
</gene>
<keyword evidence="3" id="KW-0328">Glycosyltransferase</keyword>
<dbReference type="GO" id="GO:0006493">
    <property type="term" value="P:protein O-linked glycosylation"/>
    <property type="evidence" value="ECO:0007669"/>
    <property type="project" value="TreeGrafter"/>
</dbReference>
<proteinExistence type="predicted"/>
<dbReference type="AlphaFoldDB" id="A0A8S3VA63"/>
<evidence type="ECO:0000313" key="4">
    <source>
        <dbReference type="Proteomes" id="UP000683360"/>
    </source>
</evidence>